<proteinExistence type="predicted"/>
<dbReference type="InterPro" id="IPR013320">
    <property type="entry name" value="ConA-like_dom_sf"/>
</dbReference>
<reference evidence="3" key="2">
    <citation type="submission" date="2025-09" db="UniProtKB">
        <authorList>
            <consortium name="Ensembl"/>
        </authorList>
    </citation>
    <scope>IDENTIFICATION</scope>
</reference>
<dbReference type="PANTHER" id="PTHR15036:SF81">
    <property type="entry name" value="LAMININ SUBUNIT ALPHA-1"/>
    <property type="match status" value="1"/>
</dbReference>
<dbReference type="PROSITE" id="PS50025">
    <property type="entry name" value="LAM_G_DOMAIN"/>
    <property type="match status" value="1"/>
</dbReference>
<evidence type="ECO:0000259" key="2">
    <source>
        <dbReference type="PROSITE" id="PS50025"/>
    </source>
</evidence>
<protein>
    <recommendedName>
        <fullName evidence="2">Laminin G domain-containing protein</fullName>
    </recommendedName>
</protein>
<accession>A0A8B9RTN8</accession>
<dbReference type="InterPro" id="IPR050372">
    <property type="entry name" value="Neurexin-related_CASP"/>
</dbReference>
<keyword evidence="4" id="KW-1185">Reference proteome</keyword>
<feature type="domain" description="Laminin G" evidence="2">
    <location>
        <begin position="1"/>
        <end position="137"/>
    </location>
</feature>
<dbReference type="SUPFAM" id="SSF49899">
    <property type="entry name" value="Concanavalin A-like lectins/glucanases"/>
    <property type="match status" value="2"/>
</dbReference>
<dbReference type="SMART" id="SM00282">
    <property type="entry name" value="LamG"/>
    <property type="match status" value="1"/>
</dbReference>
<reference evidence="3" key="1">
    <citation type="submission" date="2025-08" db="UniProtKB">
        <authorList>
            <consortium name="Ensembl"/>
        </authorList>
    </citation>
    <scope>IDENTIFICATION</scope>
</reference>
<dbReference type="Ensembl" id="ENSANIT00000010092.1">
    <property type="protein sequence ID" value="ENSANIP00000009758.1"/>
    <property type="gene ID" value="ENSANIG00000006573.1"/>
</dbReference>
<dbReference type="Gene3D" id="2.60.120.200">
    <property type="match status" value="2"/>
</dbReference>
<evidence type="ECO:0000313" key="3">
    <source>
        <dbReference type="Ensembl" id="ENSANIP00000009758.1"/>
    </source>
</evidence>
<dbReference type="CDD" id="cd00110">
    <property type="entry name" value="LamG"/>
    <property type="match status" value="1"/>
</dbReference>
<dbReference type="PANTHER" id="PTHR15036">
    <property type="entry name" value="PIKACHURIN-LIKE PROTEIN"/>
    <property type="match status" value="1"/>
</dbReference>
<dbReference type="AlphaFoldDB" id="A0A8B9RTN8"/>
<name>A0A8B9RTN8_9AVES</name>
<dbReference type="Proteomes" id="UP000694541">
    <property type="component" value="Unplaced"/>
</dbReference>
<organism evidence="3 4">
    <name type="scientific">Accipiter nisus</name>
    <name type="common">Eurasian sparrowhawk</name>
    <dbReference type="NCBI Taxonomy" id="211598"/>
    <lineage>
        <taxon>Eukaryota</taxon>
        <taxon>Metazoa</taxon>
        <taxon>Chordata</taxon>
        <taxon>Craniata</taxon>
        <taxon>Vertebrata</taxon>
        <taxon>Euteleostomi</taxon>
        <taxon>Archelosauria</taxon>
        <taxon>Archosauria</taxon>
        <taxon>Dinosauria</taxon>
        <taxon>Saurischia</taxon>
        <taxon>Theropoda</taxon>
        <taxon>Coelurosauria</taxon>
        <taxon>Aves</taxon>
        <taxon>Neognathae</taxon>
        <taxon>Neoaves</taxon>
        <taxon>Telluraves</taxon>
        <taxon>Accipitrimorphae</taxon>
        <taxon>Accipitriformes</taxon>
        <taxon>Accipitridae</taxon>
        <taxon>Accipitrinae</taxon>
        <taxon>Accipiter</taxon>
    </lineage>
</organism>
<evidence type="ECO:0000313" key="4">
    <source>
        <dbReference type="Proteomes" id="UP000694541"/>
    </source>
</evidence>
<dbReference type="Pfam" id="PF00054">
    <property type="entry name" value="Laminin_G_1"/>
    <property type="match status" value="1"/>
</dbReference>
<sequence>IGLIYYTAHQNQIDYAALQLHAGQLYFSFDLGKGKTVAFHPAVISDGKWHTIKTEYVKRKGIIIVDGQELVAVSALGDGSSLDVEGKLYVGGLPLDYVPKNLGNVTHSIPACIGSMTINSKQLDNESPVSIFAVNKCYVTVQEGTFFDGSGFAALVREGYKVRSDVNITLEFRTTAMHSVLLGVSSAKVDAIGLEIVNGKVGCPVLSHLFHEACLKLGGCSSSPNAPAWVPSTGGSPSGKDCSSVGLPWSHKSCQQNCSRMGFSLHGSTGPARSLLQCGLPRGHNFLQASTCSGVGSSTGCR</sequence>
<evidence type="ECO:0000256" key="1">
    <source>
        <dbReference type="PROSITE-ProRule" id="PRU00122"/>
    </source>
</evidence>
<dbReference type="InterPro" id="IPR001791">
    <property type="entry name" value="Laminin_G"/>
</dbReference>
<comment type="caution">
    <text evidence="1">Lacks conserved residue(s) required for the propagation of feature annotation.</text>
</comment>